<feature type="domain" description="Tail specific protease" evidence="2">
    <location>
        <begin position="168"/>
        <end position="372"/>
    </location>
</feature>
<dbReference type="CDD" id="cd07561">
    <property type="entry name" value="Peptidase_S41_CPP_like"/>
    <property type="match status" value="1"/>
</dbReference>
<dbReference type="Gene3D" id="2.30.42.10">
    <property type="match status" value="1"/>
</dbReference>
<keyword evidence="1" id="KW-0732">Signal</keyword>
<dbReference type="Gene3D" id="3.90.226.10">
    <property type="entry name" value="2-enoyl-CoA Hydratase, Chain A, domain 1"/>
    <property type="match status" value="1"/>
</dbReference>
<dbReference type="PANTHER" id="PTHR32060:SF30">
    <property type="entry name" value="CARBOXY-TERMINAL PROCESSING PROTEASE CTPA"/>
    <property type="match status" value="1"/>
</dbReference>
<dbReference type="RefSeq" id="WP_125031475.1">
    <property type="nucleotide sequence ID" value="NZ_JAPXVP010000014.1"/>
</dbReference>
<accession>A0A425XYJ3</accession>
<dbReference type="InterPro" id="IPR036034">
    <property type="entry name" value="PDZ_sf"/>
</dbReference>
<dbReference type="SMART" id="SM00245">
    <property type="entry name" value="TSPc"/>
    <property type="match status" value="1"/>
</dbReference>
<dbReference type="EMBL" id="QQWG01000016">
    <property type="protein sequence ID" value="RRG19818.1"/>
    <property type="molecule type" value="Genomic_DNA"/>
</dbReference>
<dbReference type="InterPro" id="IPR029045">
    <property type="entry name" value="ClpP/crotonase-like_dom_sf"/>
</dbReference>
<dbReference type="Pfam" id="PF03572">
    <property type="entry name" value="Peptidase_S41"/>
    <property type="match status" value="1"/>
</dbReference>
<dbReference type="SUPFAM" id="SSF50156">
    <property type="entry name" value="PDZ domain-like"/>
    <property type="match status" value="1"/>
</dbReference>
<dbReference type="InterPro" id="IPR041613">
    <property type="entry name" value="Pept_S41_N"/>
</dbReference>
<keyword evidence="4" id="KW-1185">Reference proteome</keyword>
<reference evidence="3 4" key="1">
    <citation type="submission" date="2018-07" db="EMBL/GenBank/DDBJ databases">
        <title>Draft genome sequence of Ancylomarina sp. M1P.</title>
        <authorList>
            <person name="Yadav S."/>
            <person name="Villanueva L."/>
            <person name="Damste J.S.S."/>
        </authorList>
    </citation>
    <scope>NUCLEOTIDE SEQUENCE [LARGE SCALE GENOMIC DNA]</scope>
    <source>
        <strain evidence="3 4">M1P</strain>
    </source>
</reference>
<evidence type="ECO:0000313" key="4">
    <source>
        <dbReference type="Proteomes" id="UP000285794"/>
    </source>
</evidence>
<dbReference type="GO" id="GO:0006508">
    <property type="term" value="P:proteolysis"/>
    <property type="evidence" value="ECO:0007669"/>
    <property type="project" value="InterPro"/>
</dbReference>
<dbReference type="Proteomes" id="UP000285794">
    <property type="component" value="Unassembled WGS sequence"/>
</dbReference>
<dbReference type="GO" id="GO:0030288">
    <property type="term" value="C:outer membrane-bounded periplasmic space"/>
    <property type="evidence" value="ECO:0007669"/>
    <property type="project" value="TreeGrafter"/>
</dbReference>
<organism evidence="3 4">
    <name type="scientific">Ancylomarina euxinus</name>
    <dbReference type="NCBI Taxonomy" id="2283627"/>
    <lineage>
        <taxon>Bacteria</taxon>
        <taxon>Pseudomonadati</taxon>
        <taxon>Bacteroidota</taxon>
        <taxon>Bacteroidia</taxon>
        <taxon>Marinilabiliales</taxon>
        <taxon>Marinifilaceae</taxon>
        <taxon>Ancylomarina</taxon>
    </lineage>
</organism>
<protein>
    <recommendedName>
        <fullName evidence="2">Tail specific protease domain-containing protein</fullName>
    </recommendedName>
</protein>
<dbReference type="InterPro" id="IPR005151">
    <property type="entry name" value="Tail-specific_protease"/>
</dbReference>
<dbReference type="PANTHER" id="PTHR32060">
    <property type="entry name" value="TAIL-SPECIFIC PROTEASE"/>
    <property type="match status" value="1"/>
</dbReference>
<dbReference type="Gene3D" id="3.30.750.170">
    <property type="match status" value="1"/>
</dbReference>
<dbReference type="AlphaFoldDB" id="A0A425XYJ3"/>
<dbReference type="GO" id="GO:0004175">
    <property type="term" value="F:endopeptidase activity"/>
    <property type="evidence" value="ECO:0007669"/>
    <property type="project" value="TreeGrafter"/>
</dbReference>
<evidence type="ECO:0000256" key="1">
    <source>
        <dbReference type="SAM" id="SignalP"/>
    </source>
</evidence>
<gene>
    <name evidence="3" type="ORF">DWB61_13795</name>
</gene>
<evidence type="ECO:0000259" key="2">
    <source>
        <dbReference type="SMART" id="SM00245"/>
    </source>
</evidence>
<feature type="chain" id="PRO_5019122060" description="Tail specific protease domain-containing protein" evidence="1">
    <location>
        <begin position="23"/>
        <end position="426"/>
    </location>
</feature>
<dbReference type="SUPFAM" id="SSF52096">
    <property type="entry name" value="ClpP/crotonase"/>
    <property type="match status" value="1"/>
</dbReference>
<evidence type="ECO:0000313" key="3">
    <source>
        <dbReference type="EMBL" id="RRG19818.1"/>
    </source>
</evidence>
<dbReference type="GO" id="GO:0007165">
    <property type="term" value="P:signal transduction"/>
    <property type="evidence" value="ECO:0007669"/>
    <property type="project" value="TreeGrafter"/>
</dbReference>
<dbReference type="GO" id="GO:0008236">
    <property type="term" value="F:serine-type peptidase activity"/>
    <property type="evidence" value="ECO:0007669"/>
    <property type="project" value="InterPro"/>
</dbReference>
<comment type="caution">
    <text evidence="3">The sequence shown here is derived from an EMBL/GenBank/DDBJ whole genome shotgun (WGS) entry which is preliminary data.</text>
</comment>
<proteinExistence type="predicted"/>
<dbReference type="OrthoDB" id="7168509at2"/>
<dbReference type="Pfam" id="PF18294">
    <property type="entry name" value="Pept_S41_N"/>
    <property type="match status" value="1"/>
</dbReference>
<name>A0A425XYJ3_9BACT</name>
<sequence>MIKFNKSWLFAILLLFILTACKKDDDNDKQEETTVVEVLDEIMKEWYLWNDELPSLDVSNYNDLNTYFNDLLVDQDKWSFIANLDALLAFLNNGTYTGYGFDLQFEEGNNTPRVSLVYDQSQLYDAGITRSWKLLEINNQTTSSMNEDQIRDKLRDNSVSLLFENNSGEQKTLDLIKKEMNQNTVINSTMIPGQSKKVAYLVFDSFLGSSKAELNEAFNYFNAEGAEELVLDMRYNGGGSTEIANQLAGLISGNTYQGEIFSKYIFNESKSSENFNEAFSNQASAYGFNRVFVITTAATASASELVINSLKPYMGAENIKLIGSKTHGKPVGMNVFEVEKFNLAVLPITFHITDKNNMGYYFNGIPVDHAVEDDTTHDWGDIDESNLKAALDYINNNAFPAVTARAKKGYKREFVRKGLDELISAF</sequence>
<dbReference type="PROSITE" id="PS51257">
    <property type="entry name" value="PROKAR_LIPOPROTEIN"/>
    <property type="match status" value="1"/>
</dbReference>
<feature type="signal peptide" evidence="1">
    <location>
        <begin position="1"/>
        <end position="22"/>
    </location>
</feature>